<evidence type="ECO:0000313" key="3">
    <source>
        <dbReference type="Proteomes" id="UP000664521"/>
    </source>
</evidence>
<name>A0A8H3EGI9_9LECA</name>
<evidence type="ECO:0000313" key="2">
    <source>
        <dbReference type="EMBL" id="CAF9906316.1"/>
    </source>
</evidence>
<feature type="compositionally biased region" description="Basic and acidic residues" evidence="1">
    <location>
        <begin position="241"/>
        <end position="254"/>
    </location>
</feature>
<dbReference type="EMBL" id="CAJPDS010000004">
    <property type="protein sequence ID" value="CAF9906316.1"/>
    <property type="molecule type" value="Genomic_DNA"/>
</dbReference>
<feature type="region of interest" description="Disordered" evidence="1">
    <location>
        <begin position="111"/>
        <end position="146"/>
    </location>
</feature>
<proteinExistence type="predicted"/>
<protein>
    <submittedName>
        <fullName evidence="2">Uncharacterized protein</fullName>
    </submittedName>
</protein>
<organism evidence="2 3">
    <name type="scientific">Heterodermia speciosa</name>
    <dbReference type="NCBI Taxonomy" id="116794"/>
    <lineage>
        <taxon>Eukaryota</taxon>
        <taxon>Fungi</taxon>
        <taxon>Dikarya</taxon>
        <taxon>Ascomycota</taxon>
        <taxon>Pezizomycotina</taxon>
        <taxon>Lecanoromycetes</taxon>
        <taxon>OSLEUM clade</taxon>
        <taxon>Lecanoromycetidae</taxon>
        <taxon>Caliciales</taxon>
        <taxon>Physciaceae</taxon>
        <taxon>Heterodermia</taxon>
    </lineage>
</organism>
<comment type="caution">
    <text evidence="2">The sequence shown here is derived from an EMBL/GenBank/DDBJ whole genome shotgun (WGS) entry which is preliminary data.</text>
</comment>
<feature type="region of interest" description="Disordered" evidence="1">
    <location>
        <begin position="232"/>
        <end position="254"/>
    </location>
</feature>
<gene>
    <name evidence="2" type="ORF">HETSPECPRED_006142</name>
</gene>
<feature type="region of interest" description="Disordered" evidence="1">
    <location>
        <begin position="7"/>
        <end position="26"/>
    </location>
</feature>
<keyword evidence="3" id="KW-1185">Reference proteome</keyword>
<evidence type="ECO:0000256" key="1">
    <source>
        <dbReference type="SAM" id="MobiDB-lite"/>
    </source>
</evidence>
<dbReference type="Proteomes" id="UP000664521">
    <property type="component" value="Unassembled WGS sequence"/>
</dbReference>
<feature type="compositionally biased region" description="Acidic residues" evidence="1">
    <location>
        <begin position="113"/>
        <end position="126"/>
    </location>
</feature>
<accession>A0A8H3EGI9</accession>
<dbReference type="OrthoDB" id="10644192at2759"/>
<reference evidence="2" key="1">
    <citation type="submission" date="2021-03" db="EMBL/GenBank/DDBJ databases">
        <authorList>
            <person name="Tagirdzhanova G."/>
        </authorList>
    </citation>
    <scope>NUCLEOTIDE SEQUENCE</scope>
</reference>
<dbReference type="AlphaFoldDB" id="A0A8H3EGI9"/>
<sequence length="385" mass="43399">MLRQLVESVSHELATQPARSPSPFDENIHVPRFFRRRDSAEIRAIQASVFENLEPFLPFRPSSARGRGQLDTPPLSPKSRSSGPAWVWPGPGCEICGARWVRRGGNAEYPILVDEETEDEGSEEDEGGRGSKVENQCQVNDDKRRDSVVEETDLVSGACHESCSCRSSSLGDVEVATPGRGRDMVEPYIRGPSDGFERPNEYRALTEEDWNRWVHQRCPPSPPEELREYVGDEELQPGTEQGRRRSEVKKEKTALEDGVEIEDKKIKTWRKFGDAYFLKEDDDSFESSDDVSEISEKREPGTQTLETIDTNGTRLATNSSTTPALARVETPEACRADRRVTFAVDTTVEEEEACKYAQMRCEECSGKGSSVFHRRKMRTAEKTDL</sequence>
<feature type="region of interest" description="Disordered" evidence="1">
    <location>
        <begin position="61"/>
        <end position="84"/>
    </location>
</feature>